<organism evidence="1 2">
    <name type="scientific">Planktothrix pseudagardhii</name>
    <dbReference type="NCBI Taxonomy" id="132604"/>
    <lineage>
        <taxon>Bacteria</taxon>
        <taxon>Bacillati</taxon>
        <taxon>Cyanobacteriota</taxon>
        <taxon>Cyanophyceae</taxon>
        <taxon>Oscillatoriophycideae</taxon>
        <taxon>Oscillatoriales</taxon>
        <taxon>Microcoleaceae</taxon>
        <taxon>Planktothrix</taxon>
    </lineage>
</organism>
<protein>
    <submittedName>
        <fullName evidence="1">Uncharacterized protein</fullName>
    </submittedName>
</protein>
<dbReference type="EMBL" id="LR882967">
    <property type="protein sequence ID" value="CAD5959880.1"/>
    <property type="molecule type" value="Genomic_DNA"/>
</dbReference>
<sequence>MIHHLSIPAKNPRQVAEVLAQISQGKFAPFPPTPVVILC</sequence>
<evidence type="ECO:0000313" key="1">
    <source>
        <dbReference type="EMBL" id="CAD5959880.1"/>
    </source>
</evidence>
<dbReference type="Proteomes" id="UP001153719">
    <property type="component" value="Chromosome"/>
</dbReference>
<gene>
    <name evidence="1" type="ORF">NO713_03128</name>
</gene>
<keyword evidence="2" id="KW-1185">Reference proteome</keyword>
<dbReference type="KEGG" id="ppsu:NO713_03128"/>
<name>A0A9W4CRE4_9CYAN</name>
<reference evidence="1" key="1">
    <citation type="submission" date="2020-09" db="EMBL/GenBank/DDBJ databases">
        <authorList>
            <person name="Blom J."/>
        </authorList>
    </citation>
    <scope>NUCLEOTIDE SEQUENCE</scope>
    <source>
        <strain evidence="1">No.713</strain>
    </source>
</reference>
<evidence type="ECO:0000313" key="2">
    <source>
        <dbReference type="Proteomes" id="UP001153719"/>
    </source>
</evidence>
<accession>A0A9W4CRE4</accession>
<proteinExistence type="predicted"/>
<dbReference type="AlphaFoldDB" id="A0A9W4CRE4"/>